<evidence type="ECO:0000256" key="2">
    <source>
        <dbReference type="ARBA" id="ARBA00005402"/>
    </source>
</evidence>
<keyword evidence="8" id="KW-0752">Steroid biosynthesis</keyword>
<evidence type="ECO:0000256" key="9">
    <source>
        <dbReference type="ARBA" id="ARBA00022989"/>
    </source>
</evidence>
<feature type="transmembrane region" description="Helical" evidence="19">
    <location>
        <begin position="124"/>
        <end position="143"/>
    </location>
</feature>
<name>A0AAD2FHR0_9STRA</name>
<keyword evidence="9 19" id="KW-1133">Transmembrane helix</keyword>
<evidence type="ECO:0000256" key="4">
    <source>
        <dbReference type="ARBA" id="ARBA00022548"/>
    </source>
</evidence>
<evidence type="ECO:0000256" key="18">
    <source>
        <dbReference type="SAM" id="MobiDB-lite"/>
    </source>
</evidence>
<evidence type="ECO:0000256" key="1">
    <source>
        <dbReference type="ARBA" id="ARBA00004141"/>
    </source>
</evidence>
<keyword evidence="3" id="KW-0444">Lipid biosynthesis</keyword>
<evidence type="ECO:0000256" key="16">
    <source>
        <dbReference type="ARBA" id="ARBA00038851"/>
    </source>
</evidence>
<feature type="transmembrane region" description="Helical" evidence="19">
    <location>
        <begin position="91"/>
        <end position="112"/>
    </location>
</feature>
<keyword evidence="21" id="KW-1185">Reference proteome</keyword>
<feature type="compositionally biased region" description="Low complexity" evidence="18">
    <location>
        <begin position="1"/>
        <end position="19"/>
    </location>
</feature>
<dbReference type="GO" id="GO:0047598">
    <property type="term" value="F:7-dehydrocholesterol reductase activity"/>
    <property type="evidence" value="ECO:0007669"/>
    <property type="project" value="UniProtKB-EC"/>
</dbReference>
<evidence type="ECO:0000313" key="20">
    <source>
        <dbReference type="EMBL" id="CAJ1932721.1"/>
    </source>
</evidence>
<dbReference type="Gene3D" id="1.20.120.1630">
    <property type="match status" value="1"/>
</dbReference>
<evidence type="ECO:0000256" key="6">
    <source>
        <dbReference type="ARBA" id="ARBA00022778"/>
    </source>
</evidence>
<evidence type="ECO:0000256" key="5">
    <source>
        <dbReference type="ARBA" id="ARBA00022692"/>
    </source>
</evidence>
<dbReference type="PANTHER" id="PTHR21257:SF38">
    <property type="entry name" value="7-DEHYDROCHOLESTEROL REDUCTASE"/>
    <property type="match status" value="1"/>
</dbReference>
<feature type="transmembrane region" description="Helical" evidence="19">
    <location>
        <begin position="349"/>
        <end position="371"/>
    </location>
</feature>
<evidence type="ECO:0000256" key="13">
    <source>
        <dbReference type="ARBA" id="ARBA00023136"/>
    </source>
</evidence>
<evidence type="ECO:0000256" key="11">
    <source>
        <dbReference type="ARBA" id="ARBA00023011"/>
    </source>
</evidence>
<feature type="transmembrane region" description="Helical" evidence="19">
    <location>
        <begin position="195"/>
        <end position="215"/>
    </location>
</feature>
<organism evidence="20 21">
    <name type="scientific">Cylindrotheca closterium</name>
    <dbReference type="NCBI Taxonomy" id="2856"/>
    <lineage>
        <taxon>Eukaryota</taxon>
        <taxon>Sar</taxon>
        <taxon>Stramenopiles</taxon>
        <taxon>Ochrophyta</taxon>
        <taxon>Bacillariophyta</taxon>
        <taxon>Bacillariophyceae</taxon>
        <taxon>Bacillariophycidae</taxon>
        <taxon>Bacillariales</taxon>
        <taxon>Bacillariaceae</taxon>
        <taxon>Cylindrotheca</taxon>
    </lineage>
</organism>
<dbReference type="Proteomes" id="UP001295423">
    <property type="component" value="Unassembled WGS sequence"/>
</dbReference>
<feature type="transmembrane region" description="Helical" evidence="19">
    <location>
        <begin position="447"/>
        <end position="465"/>
    </location>
</feature>
<feature type="transmembrane region" description="Helical" evidence="19">
    <location>
        <begin position="285"/>
        <end position="304"/>
    </location>
</feature>
<gene>
    <name evidence="20" type="ORF">CYCCA115_LOCUS2978</name>
</gene>
<keyword evidence="7" id="KW-0521">NADP</keyword>
<keyword evidence="13 19" id="KW-0472">Membrane</keyword>
<keyword evidence="4" id="KW-0153">Cholesterol metabolism</keyword>
<comment type="similarity">
    <text evidence="2">Belongs to the ERG4/ERG24 family.</text>
</comment>
<comment type="subcellular location">
    <subcellularLocation>
        <location evidence="1">Membrane</location>
        <topology evidence="1">Multi-pass membrane protein</topology>
    </subcellularLocation>
</comment>
<accession>A0AAD2FHR0</accession>
<dbReference type="EMBL" id="CAKOGP040000224">
    <property type="protein sequence ID" value="CAJ1932721.1"/>
    <property type="molecule type" value="Genomic_DNA"/>
</dbReference>
<evidence type="ECO:0000256" key="17">
    <source>
        <dbReference type="ARBA" id="ARBA00042688"/>
    </source>
</evidence>
<keyword evidence="11" id="KW-0756">Sterol biosynthesis</keyword>
<keyword evidence="14" id="KW-1207">Sterol metabolism</keyword>
<dbReference type="GO" id="GO:0016132">
    <property type="term" value="P:brassinosteroid biosynthetic process"/>
    <property type="evidence" value="ECO:0007669"/>
    <property type="project" value="TreeGrafter"/>
</dbReference>
<evidence type="ECO:0000256" key="8">
    <source>
        <dbReference type="ARBA" id="ARBA00022955"/>
    </source>
</evidence>
<proteinExistence type="inferred from homology"/>
<dbReference type="AlphaFoldDB" id="A0AAD2FHR0"/>
<keyword evidence="12" id="KW-0443">Lipid metabolism</keyword>
<evidence type="ECO:0000256" key="10">
    <source>
        <dbReference type="ARBA" id="ARBA00023002"/>
    </source>
</evidence>
<keyword evidence="10" id="KW-0560">Oxidoreductase</keyword>
<feature type="transmembrane region" description="Helical" evidence="19">
    <location>
        <begin position="414"/>
        <end position="432"/>
    </location>
</feature>
<feature type="transmembrane region" description="Helical" evidence="19">
    <location>
        <begin position="164"/>
        <end position="183"/>
    </location>
</feature>
<feature type="region of interest" description="Disordered" evidence="18">
    <location>
        <begin position="1"/>
        <end position="40"/>
    </location>
</feature>
<reference evidence="20" key="1">
    <citation type="submission" date="2023-08" db="EMBL/GenBank/DDBJ databases">
        <authorList>
            <person name="Audoor S."/>
            <person name="Bilcke G."/>
        </authorList>
    </citation>
    <scope>NUCLEOTIDE SEQUENCE</scope>
</reference>
<dbReference type="Pfam" id="PF01222">
    <property type="entry name" value="ERG4_ERG24"/>
    <property type="match status" value="1"/>
</dbReference>
<evidence type="ECO:0000256" key="12">
    <source>
        <dbReference type="ARBA" id="ARBA00023098"/>
    </source>
</evidence>
<evidence type="ECO:0000256" key="19">
    <source>
        <dbReference type="SAM" id="Phobius"/>
    </source>
</evidence>
<keyword evidence="6" id="KW-0152">Cholesterol biosynthesis</keyword>
<sequence>MAAPSSSKSATTTNNNNNSKKNKDYDNDDDDDDKYNKSNKSEYDKGTNYVAGGIEADPYLFALLIASPFLSLLLAYLTSPEFAAFHPEPPLLVSKLVPLCVANVGGCVTGIYSAGASVVPTVESVTFVLSFMGVALVLERLLPGKIETGPETLTGHVPKYVDNAVAHCFTFSALFVVGSNFGLNLYDFGIIYDLFPGSVAFLNLFGLIFCIFLTFKGRYFPSTQDCGSSGIFLKDFLWGTELYPRVGGLDLKRFINCRVSMTFWQLAGLSYCYRSYTLHGEQLDYGLFFAALSQYLYLVKFFYWEMGYMRSIDIIVDRAGFEIQWGCLVWVPSVYTLHSRYLVQYPSGLSFPVAACLFVTSLLGVVLNYLADRERDVFRATNGKCKVWGKDPTYIQAEYTVLDRKTGQKTQKTSLLLASGFWGVARHFQYFFELTAAWSWCLLSNPIRNGILPLFYACFLTYLLVDRANRDSDKCKAKYGKYYDEYCQLVPYKILPGIY</sequence>
<dbReference type="PANTHER" id="PTHR21257">
    <property type="entry name" value="DELTA(14)-STEROL REDUCTASE"/>
    <property type="match status" value="1"/>
</dbReference>
<keyword evidence="15" id="KW-0753">Steroid metabolism</keyword>
<evidence type="ECO:0000313" key="21">
    <source>
        <dbReference type="Proteomes" id="UP001295423"/>
    </source>
</evidence>
<keyword evidence="5 19" id="KW-0812">Transmembrane</keyword>
<feature type="transmembrane region" description="Helical" evidence="19">
    <location>
        <begin position="59"/>
        <end position="79"/>
    </location>
</feature>
<evidence type="ECO:0000256" key="15">
    <source>
        <dbReference type="ARBA" id="ARBA00023221"/>
    </source>
</evidence>
<evidence type="ECO:0000256" key="7">
    <source>
        <dbReference type="ARBA" id="ARBA00022857"/>
    </source>
</evidence>
<evidence type="ECO:0000256" key="3">
    <source>
        <dbReference type="ARBA" id="ARBA00022516"/>
    </source>
</evidence>
<comment type="caution">
    <text evidence="20">The sequence shown here is derived from an EMBL/GenBank/DDBJ whole genome shotgun (WGS) entry which is preliminary data.</text>
</comment>
<dbReference type="GO" id="GO:0005789">
    <property type="term" value="C:endoplasmic reticulum membrane"/>
    <property type="evidence" value="ECO:0007669"/>
    <property type="project" value="TreeGrafter"/>
</dbReference>
<protein>
    <recommendedName>
        <fullName evidence="16">7-dehydrocholesterol reductase</fullName>
        <ecNumber evidence="16">1.3.1.21</ecNumber>
    </recommendedName>
    <alternativeName>
        <fullName evidence="17">Sterol Delta(7)-reductase</fullName>
    </alternativeName>
</protein>
<dbReference type="InterPro" id="IPR001171">
    <property type="entry name" value="ERG24_DHCR-like"/>
</dbReference>
<evidence type="ECO:0000256" key="14">
    <source>
        <dbReference type="ARBA" id="ARBA00023166"/>
    </source>
</evidence>
<dbReference type="GO" id="GO:0006695">
    <property type="term" value="P:cholesterol biosynthetic process"/>
    <property type="evidence" value="ECO:0007669"/>
    <property type="project" value="UniProtKB-KW"/>
</dbReference>
<dbReference type="EC" id="1.3.1.21" evidence="16"/>